<dbReference type="Pfam" id="PF13655">
    <property type="entry name" value="RVT_N"/>
    <property type="match status" value="1"/>
</dbReference>
<dbReference type="PROSITE" id="PS50878">
    <property type="entry name" value="RT_POL"/>
    <property type="match status" value="1"/>
</dbReference>
<sequence length="543" mass="61919">MADSDAGRGGWKKQRLYCNDADTDLCLVTKVSPLPTGLSLRESLKNFIKEEKQMMISNEISASSDSAQWQSINWKAVEANVLKLQMRIAKATRDGKHGKAKALQWILTHSRSAKLLAVKRVSQNKGSKTPGIDGVVWNTDTRRMKAANQLSRKAYRAKPLKRIYIPKKNGKLRPLGIPCMIDRAQQALHLLALEPVSETLADPNSYGFRPNRSTADAVSQCFKCLALKRSAKWVLEGDIKACFDKIGHQWLMDNIAIDKRMLEQWLKSGFVDKGLFYDTDEGTPQGGIISPTLMLMTLSGLEQRIKSTALKKGARANFIGYADDFVVTCASKEVLENDIKPLIADFLAVRGLTLSEEKTHITHINDGFDFLGFNHRKYKGKLLIKPSKANTLTFLSNLRGLIKKHVTLPVNDLIKLINPKLRGWSNYYRHCVAKQVFSYVGHKLFHALWHWAKRRHPTKSRTWIALKYFINRKGQWQFHGWQKIKDMDCQFNLFQIATVPIERHVKIRSAATPFDPQYQEYLGKRKHKRLARNSWIEPVLTAL</sequence>
<dbReference type="PANTHER" id="PTHR34047:SF8">
    <property type="entry name" value="PROTEIN YKFC"/>
    <property type="match status" value="1"/>
</dbReference>
<dbReference type="AlphaFoldDB" id="A0A0H3ZV90"/>
<dbReference type="InterPro" id="IPR030931">
    <property type="entry name" value="Group_II_RT_mat"/>
</dbReference>
<dbReference type="InterPro" id="IPR013597">
    <property type="entry name" value="Mat_intron_G2"/>
</dbReference>
<evidence type="ECO:0000313" key="3">
    <source>
        <dbReference type="EMBL" id="AKN37759.1"/>
    </source>
</evidence>
<evidence type="ECO:0000256" key="1">
    <source>
        <dbReference type="ARBA" id="ARBA00034120"/>
    </source>
</evidence>
<organism evidence="3">
    <name type="scientific">Vibrio tasmaniensis</name>
    <dbReference type="NCBI Taxonomy" id="212663"/>
    <lineage>
        <taxon>Bacteria</taxon>
        <taxon>Pseudomonadati</taxon>
        <taxon>Pseudomonadota</taxon>
        <taxon>Gammaproteobacteria</taxon>
        <taxon>Vibrionales</taxon>
        <taxon>Vibrionaceae</taxon>
        <taxon>Vibrio</taxon>
    </lineage>
</organism>
<dbReference type="SUPFAM" id="SSF56672">
    <property type="entry name" value="DNA/RNA polymerases"/>
    <property type="match status" value="1"/>
</dbReference>
<dbReference type="PANTHER" id="PTHR34047">
    <property type="entry name" value="NUCLEAR INTRON MATURASE 1, MITOCHONDRIAL-RELATED"/>
    <property type="match status" value="1"/>
</dbReference>
<dbReference type="EMBL" id="KP795549">
    <property type="protein sequence ID" value="AKN37759.1"/>
    <property type="molecule type" value="Genomic_DNA"/>
</dbReference>
<feature type="domain" description="Reverse transcriptase" evidence="2">
    <location>
        <begin position="146"/>
        <end position="375"/>
    </location>
</feature>
<dbReference type="CDD" id="cd01651">
    <property type="entry name" value="RT_G2_intron"/>
    <property type="match status" value="1"/>
</dbReference>
<proteinExistence type="inferred from homology"/>
<dbReference type="InterPro" id="IPR043502">
    <property type="entry name" value="DNA/RNA_pol_sf"/>
</dbReference>
<reference evidence="3" key="1">
    <citation type="journal article" date="2015" name="MBio">
        <title>Eco-Evolutionary Dynamics of Episomes among Ecologically Cohesive Bacterial Populations.</title>
        <authorList>
            <person name="Xue H."/>
            <person name="Cordero O.X."/>
            <person name="Camas F.M."/>
            <person name="Trimble W."/>
            <person name="Meyer F."/>
            <person name="Guglielmini J."/>
            <person name="Rocha E.P."/>
            <person name="Polz M.F."/>
        </authorList>
    </citation>
    <scope>NUCLEOTIDE SEQUENCE</scope>
    <source>
        <strain evidence="3">FF_210</strain>
    </source>
</reference>
<dbReference type="InterPro" id="IPR000477">
    <property type="entry name" value="RT_dom"/>
</dbReference>
<accession>A0A0H3ZV90</accession>
<dbReference type="Pfam" id="PF00078">
    <property type="entry name" value="RVT_1"/>
    <property type="match status" value="1"/>
</dbReference>
<dbReference type="NCBIfam" id="TIGR04416">
    <property type="entry name" value="group_II_RT_mat"/>
    <property type="match status" value="1"/>
</dbReference>
<evidence type="ECO:0000259" key="2">
    <source>
        <dbReference type="PROSITE" id="PS50878"/>
    </source>
</evidence>
<dbReference type="Pfam" id="PF08388">
    <property type="entry name" value="GIIM"/>
    <property type="match status" value="1"/>
</dbReference>
<dbReference type="InterPro" id="IPR025960">
    <property type="entry name" value="RVT_N"/>
</dbReference>
<comment type="similarity">
    <text evidence="1">Belongs to the bacterial reverse transcriptase family.</text>
</comment>
<name>A0A0H3ZV90_9VIBR</name>
<protein>
    <submittedName>
        <fullName evidence="3">Mobile element protein</fullName>
    </submittedName>
</protein>
<dbReference type="InterPro" id="IPR051083">
    <property type="entry name" value="GrpII_Intron_Splice-Mob/Def"/>
</dbReference>